<dbReference type="SMART" id="SM01230">
    <property type="entry name" value="Gln-synt_C"/>
    <property type="match status" value="1"/>
</dbReference>
<keyword evidence="3 6" id="KW-0547">Nucleotide-binding</keyword>
<sequence length="451" mass="49773">MQKTVAKLEEMSVEFVDLKLSDLAGKLHHITFPLSRLAKAIKTGIGFDGSSLGGFRGVQESDLIVRPDTSNIVIDPFYERSTVTFFGDIYEPDGKTPFAGCPRNILKKTLEHIRASGIADKIIVLPEFEFHIFDEVEFFAEPTQSGYVVTTGEEGLADSLKNAYHISNPLDTTANLRSDIAAIIADAGIDVKYHHHEVGPHSQVEIEADFMDVSRAGDSIQLIKYIVKNRVAGEGLFATFMPKPLAGQAGNGMHLHIQLWKGEKNVFASASDENELSETALSFLGGIIKHARALCAFTNPSTNSYKRLMGGMEAPKQVFHSRANRKAAVRIPGYVRGAKDLRFEYRVPDAMANPYLAVAGILLAGLDGVENKLNPGPLIPDEPKPSDKKFPVLPHDLSQAIRSLAQDSGFLTRDDIFPKDVVKKWIKEKEKEIEEISSYPTPAEYIKYFAI</sequence>
<keyword evidence="4 6" id="KW-0067">ATP-binding</keyword>
<dbReference type="AlphaFoldDB" id="A0A9D5QDM3"/>
<comment type="similarity">
    <text evidence="1 8 9">Belongs to the glutamine synthetase family.</text>
</comment>
<accession>A0A9D5QDM3</accession>
<feature type="domain" description="GS beta-grasp" evidence="10">
    <location>
        <begin position="11"/>
        <end position="94"/>
    </location>
</feature>
<feature type="binding site" evidence="6">
    <location>
        <position position="325"/>
    </location>
    <ligand>
        <name>ATP</name>
        <dbReference type="ChEBI" id="CHEBI:30616"/>
    </ligand>
</feature>
<dbReference type="Gene3D" id="3.30.590.10">
    <property type="entry name" value="Glutamine synthetase/guanido kinase, catalytic domain"/>
    <property type="match status" value="1"/>
</dbReference>
<evidence type="ECO:0000256" key="2">
    <source>
        <dbReference type="ARBA" id="ARBA00022598"/>
    </source>
</evidence>
<dbReference type="SUPFAM" id="SSF55931">
    <property type="entry name" value="Glutamine synthetase/guanido kinase"/>
    <property type="match status" value="1"/>
</dbReference>
<feature type="binding site" evidence="5">
    <location>
        <position position="346"/>
    </location>
    <ligand>
        <name>L-glutamate</name>
        <dbReference type="ChEBI" id="CHEBI:29985"/>
    </ligand>
</feature>
<dbReference type="PROSITE" id="PS51987">
    <property type="entry name" value="GS_CATALYTIC"/>
    <property type="match status" value="1"/>
</dbReference>
<dbReference type="GO" id="GO:0016020">
    <property type="term" value="C:membrane"/>
    <property type="evidence" value="ECO:0007669"/>
    <property type="project" value="TreeGrafter"/>
</dbReference>
<feature type="binding site" evidence="7">
    <location>
        <position position="197"/>
    </location>
    <ligand>
        <name>Mg(2+)</name>
        <dbReference type="ChEBI" id="CHEBI:18420"/>
        <label>1</label>
    </ligand>
</feature>
<evidence type="ECO:0000259" key="10">
    <source>
        <dbReference type="PROSITE" id="PS51986"/>
    </source>
</evidence>
<dbReference type="Pfam" id="PF00120">
    <property type="entry name" value="Gln-synt_C"/>
    <property type="match status" value="1"/>
</dbReference>
<dbReference type="NCBIfam" id="TIGR00653">
    <property type="entry name" value="GlnA"/>
    <property type="match status" value="1"/>
</dbReference>
<proteinExistence type="inferred from homology"/>
<dbReference type="GO" id="GO:0004356">
    <property type="term" value="F:glutamine synthetase activity"/>
    <property type="evidence" value="ECO:0007669"/>
    <property type="project" value="UniProtKB-EC"/>
</dbReference>
<feature type="domain" description="GS catalytic" evidence="11">
    <location>
        <begin position="102"/>
        <end position="451"/>
    </location>
</feature>
<feature type="binding site" evidence="5">
    <location>
        <position position="325"/>
    </location>
    <ligand>
        <name>L-glutamate</name>
        <dbReference type="ChEBI" id="CHEBI:29985"/>
    </ligand>
</feature>
<feature type="binding site" evidence="7">
    <location>
        <position position="205"/>
    </location>
    <ligand>
        <name>Mg(2+)</name>
        <dbReference type="ChEBI" id="CHEBI:18420"/>
        <label>1</label>
    </ligand>
</feature>
<dbReference type="InterPro" id="IPR004809">
    <property type="entry name" value="Gln_synth_I"/>
</dbReference>
<dbReference type="EC" id="6.3.1.2" evidence="12"/>
<evidence type="ECO:0000259" key="11">
    <source>
        <dbReference type="PROSITE" id="PS51987"/>
    </source>
</evidence>
<evidence type="ECO:0000256" key="1">
    <source>
        <dbReference type="ARBA" id="ARBA00009897"/>
    </source>
</evidence>
<dbReference type="PROSITE" id="PS00180">
    <property type="entry name" value="GLNA_1"/>
    <property type="match status" value="1"/>
</dbReference>
<dbReference type="GO" id="GO:0006542">
    <property type="term" value="P:glutamine biosynthetic process"/>
    <property type="evidence" value="ECO:0007669"/>
    <property type="project" value="InterPro"/>
</dbReference>
<evidence type="ECO:0000256" key="3">
    <source>
        <dbReference type="ARBA" id="ARBA00022741"/>
    </source>
</evidence>
<feature type="binding site" evidence="6">
    <location>
        <position position="339"/>
    </location>
    <ligand>
        <name>ATP</name>
        <dbReference type="ChEBI" id="CHEBI:30616"/>
    </ligand>
</feature>
<dbReference type="SUPFAM" id="SSF54368">
    <property type="entry name" value="Glutamine synthetase, N-terminal domain"/>
    <property type="match status" value="1"/>
</dbReference>
<feature type="binding site" evidence="5">
    <location>
        <position position="307"/>
    </location>
    <ligand>
        <name>L-glutamate</name>
        <dbReference type="ChEBI" id="CHEBI:29985"/>
    </ligand>
</feature>
<dbReference type="InterPro" id="IPR008147">
    <property type="entry name" value="Gln_synt_N"/>
</dbReference>
<reference evidence="12" key="1">
    <citation type="submission" date="2019-11" db="EMBL/GenBank/DDBJ databases">
        <title>Microbial mats filling the niche in hypersaline microbial mats.</title>
        <authorList>
            <person name="Wong H.L."/>
            <person name="Macleod F.I."/>
            <person name="White R.A. III"/>
            <person name="Burns B.P."/>
        </authorList>
    </citation>
    <scope>NUCLEOTIDE SEQUENCE</scope>
    <source>
        <strain evidence="12">Bin_327</strain>
    </source>
</reference>
<name>A0A9D5QDM3_UNCW3</name>
<feature type="binding site" evidence="7">
    <location>
        <position position="127"/>
    </location>
    <ligand>
        <name>Mg(2+)</name>
        <dbReference type="ChEBI" id="CHEBI:18420"/>
        <label>1</label>
    </ligand>
</feature>
<feature type="binding site" evidence="7">
    <location>
        <position position="129"/>
    </location>
    <ligand>
        <name>Mg(2+)</name>
        <dbReference type="ChEBI" id="CHEBI:18420"/>
        <label>1</label>
    </ligand>
</feature>
<keyword evidence="7" id="KW-0460">Magnesium</keyword>
<dbReference type="EMBL" id="WJKJ01000102">
    <property type="protein sequence ID" value="MBD3364200.1"/>
    <property type="molecule type" value="Genomic_DNA"/>
</dbReference>
<feature type="binding site" evidence="7">
    <location>
        <position position="344"/>
    </location>
    <ligand>
        <name>Mg(2+)</name>
        <dbReference type="ChEBI" id="CHEBI:18420"/>
        <label>1</label>
    </ligand>
</feature>
<evidence type="ECO:0000256" key="4">
    <source>
        <dbReference type="ARBA" id="ARBA00022840"/>
    </source>
</evidence>
<dbReference type="GO" id="GO:0019740">
    <property type="term" value="P:nitrogen utilization"/>
    <property type="evidence" value="ECO:0007669"/>
    <property type="project" value="TreeGrafter"/>
</dbReference>
<evidence type="ECO:0000256" key="9">
    <source>
        <dbReference type="RuleBase" id="RU000384"/>
    </source>
</evidence>
<feature type="binding site" evidence="5">
    <location>
        <position position="313"/>
    </location>
    <ligand>
        <name>L-glutamate</name>
        <dbReference type="ChEBI" id="CHEBI:29985"/>
    </ligand>
</feature>
<organism evidence="12 13">
    <name type="scientific">candidate division WOR-3 bacterium</name>
    <dbReference type="NCBI Taxonomy" id="2052148"/>
    <lineage>
        <taxon>Bacteria</taxon>
        <taxon>Bacteria division WOR-3</taxon>
    </lineage>
</organism>
<dbReference type="GO" id="GO:0005524">
    <property type="term" value="F:ATP binding"/>
    <property type="evidence" value="ECO:0007669"/>
    <property type="project" value="UniProtKB-KW"/>
</dbReference>
<dbReference type="InterPro" id="IPR027302">
    <property type="entry name" value="Gln_synth_N_conserv_site"/>
</dbReference>
<gene>
    <name evidence="12" type="primary">glnA</name>
    <name evidence="12" type="ORF">GF359_03190</name>
</gene>
<dbReference type="InterPro" id="IPR014746">
    <property type="entry name" value="Gln_synth/guanido_kin_cat_dom"/>
</dbReference>
<dbReference type="PANTHER" id="PTHR43407:SF1">
    <property type="entry name" value="LENGSIN"/>
    <property type="match status" value="1"/>
</dbReference>
<feature type="binding site" evidence="7">
    <location>
        <position position="254"/>
    </location>
    <ligand>
        <name>Mg(2+)</name>
        <dbReference type="ChEBI" id="CHEBI:18420"/>
        <label>1</label>
    </ligand>
</feature>
<protein>
    <submittedName>
        <fullName evidence="12">Type I glutamate--ammonia ligase</fullName>
        <ecNumber evidence="12">6.3.1.2</ecNumber>
    </submittedName>
</protein>
<comment type="caution">
    <text evidence="12">The sequence shown here is derived from an EMBL/GenBank/DDBJ whole genome shotgun (WGS) entry which is preliminary data.</text>
</comment>
<evidence type="ECO:0000256" key="5">
    <source>
        <dbReference type="PIRSR" id="PIRSR604809-1"/>
    </source>
</evidence>
<evidence type="ECO:0000256" key="8">
    <source>
        <dbReference type="PROSITE-ProRule" id="PRU01330"/>
    </source>
</evidence>
<dbReference type="Proteomes" id="UP000630660">
    <property type="component" value="Unassembled WGS sequence"/>
</dbReference>
<dbReference type="GO" id="GO:0005737">
    <property type="term" value="C:cytoplasm"/>
    <property type="evidence" value="ECO:0007669"/>
    <property type="project" value="TreeGrafter"/>
</dbReference>
<dbReference type="GO" id="GO:0046872">
    <property type="term" value="F:metal ion binding"/>
    <property type="evidence" value="ECO:0007669"/>
    <property type="project" value="UniProtKB-KW"/>
</dbReference>
<evidence type="ECO:0000313" key="12">
    <source>
        <dbReference type="EMBL" id="MBD3364200.1"/>
    </source>
</evidence>
<keyword evidence="7" id="KW-0479">Metal-binding</keyword>
<dbReference type="PANTHER" id="PTHR43407">
    <property type="entry name" value="GLUTAMINE SYNTHETASE"/>
    <property type="match status" value="1"/>
</dbReference>
<evidence type="ECO:0000256" key="6">
    <source>
        <dbReference type="PIRSR" id="PIRSR604809-2"/>
    </source>
</evidence>
<dbReference type="Gene3D" id="3.10.20.70">
    <property type="entry name" value="Glutamine synthetase, N-terminal domain"/>
    <property type="match status" value="1"/>
</dbReference>
<dbReference type="InterPro" id="IPR008146">
    <property type="entry name" value="Gln_synth_cat_dom"/>
</dbReference>
<dbReference type="PROSITE" id="PS51986">
    <property type="entry name" value="GS_BETA_GRASP"/>
    <property type="match status" value="1"/>
</dbReference>
<keyword evidence="2 12" id="KW-0436">Ligase</keyword>
<evidence type="ECO:0000256" key="7">
    <source>
        <dbReference type="PIRSR" id="PIRSR604809-3"/>
    </source>
</evidence>
<dbReference type="InterPro" id="IPR036651">
    <property type="entry name" value="Gln_synt_N_sf"/>
</dbReference>
<evidence type="ECO:0000313" key="13">
    <source>
        <dbReference type="Proteomes" id="UP000630660"/>
    </source>
</evidence>
<dbReference type="Pfam" id="PF03951">
    <property type="entry name" value="Gln-synt_N"/>
    <property type="match status" value="1"/>
</dbReference>
<comment type="cofactor">
    <cofactor evidence="7">
        <name>Mg(2+)</name>
        <dbReference type="ChEBI" id="CHEBI:18420"/>
    </cofactor>
    <text evidence="7">Binds 2 Mg(2+) ions per subunit.</text>
</comment>